<dbReference type="PANTHER" id="PTHR35179:SF2">
    <property type="entry name" value="START DOMAIN-CONTAINING PROTEIN"/>
    <property type="match status" value="1"/>
</dbReference>
<dbReference type="STRING" id="5627.A0A1C7M5G7"/>
<dbReference type="Proteomes" id="UP000092993">
    <property type="component" value="Unassembled WGS sequence"/>
</dbReference>
<proteinExistence type="predicted"/>
<keyword evidence="2" id="KW-1185">Reference proteome</keyword>
<dbReference type="OMA" id="LWFSQTP"/>
<reference evidence="1 2" key="1">
    <citation type="submission" date="2016-03" db="EMBL/GenBank/DDBJ databases">
        <title>Whole genome sequencing of Grifola frondosa 9006-11.</title>
        <authorList>
            <person name="Min B."/>
            <person name="Park H."/>
            <person name="Kim J.-G."/>
            <person name="Cho H."/>
            <person name="Oh Y.-L."/>
            <person name="Kong W.-S."/>
            <person name="Choi I.-G."/>
        </authorList>
    </citation>
    <scope>NUCLEOTIDE SEQUENCE [LARGE SCALE GENOMIC DNA]</scope>
    <source>
        <strain evidence="1 2">9006-11</strain>
    </source>
</reference>
<sequence>MRPTHSLAPKAPNMQMSHTKPIATFVRIEKYTNYGVSEARSCHRKNLSIENLQYVGSYSWSDHSEPTIIVPGSPLEWCNVRFPITVEKAHGPVFVNQDAYRVPASHYSHYSAPQMPSRTTIRSMRSTGPVWTSSRAPTLCARCCGGSSITAVTSGSTRNSQARTTVLLDSWAPRTTEDASLSESYVRGFKRKSATLPEGLKGTTEHQRIVQFKFGGLNMVERFGVDACTPPRKRDALPPIPIADEDKSAPSPAPDAILGAWLQPAQPGSSTDVAVVRGGVPAAQGTLVQLEIGLRNSPTGTNWSDAYPSLFLSHTPLHFVAVHNGSGTFSGVIKHRLNSHTLKRVKARQQTGFKRLRHALQGIQELAVARGREGRLSLVCEDGRMQVYERTSVDGCVPKDILARFYRKA</sequence>
<name>A0A1C7M5G7_GRIFR</name>
<accession>A0A1C7M5G7</accession>
<dbReference type="EMBL" id="LUGG01000011">
    <property type="protein sequence ID" value="OBZ71646.1"/>
    <property type="molecule type" value="Genomic_DNA"/>
</dbReference>
<organism evidence="1 2">
    <name type="scientific">Grifola frondosa</name>
    <name type="common">Maitake</name>
    <name type="synonym">Polyporus frondosus</name>
    <dbReference type="NCBI Taxonomy" id="5627"/>
    <lineage>
        <taxon>Eukaryota</taxon>
        <taxon>Fungi</taxon>
        <taxon>Dikarya</taxon>
        <taxon>Basidiomycota</taxon>
        <taxon>Agaricomycotina</taxon>
        <taxon>Agaricomycetes</taxon>
        <taxon>Polyporales</taxon>
        <taxon>Grifolaceae</taxon>
        <taxon>Grifola</taxon>
    </lineage>
</organism>
<comment type="caution">
    <text evidence="1">The sequence shown here is derived from an EMBL/GenBank/DDBJ whole genome shotgun (WGS) entry which is preliminary data.</text>
</comment>
<evidence type="ECO:0000313" key="2">
    <source>
        <dbReference type="Proteomes" id="UP000092993"/>
    </source>
</evidence>
<protein>
    <submittedName>
        <fullName evidence="1">Uncharacterized protein</fullName>
    </submittedName>
</protein>
<evidence type="ECO:0000313" key="1">
    <source>
        <dbReference type="EMBL" id="OBZ71646.1"/>
    </source>
</evidence>
<gene>
    <name evidence="1" type="ORF">A0H81_08794</name>
</gene>
<dbReference type="OrthoDB" id="420564at2759"/>
<dbReference type="PANTHER" id="PTHR35179">
    <property type="entry name" value="PROTEIN CBG02620"/>
    <property type="match status" value="1"/>
</dbReference>
<dbReference type="AlphaFoldDB" id="A0A1C7M5G7"/>